<dbReference type="PANTHER" id="PTHR12475">
    <property type="match status" value="1"/>
</dbReference>
<evidence type="ECO:0000256" key="1">
    <source>
        <dbReference type="SAM" id="MobiDB-lite"/>
    </source>
</evidence>
<feature type="region of interest" description="Disordered" evidence="1">
    <location>
        <begin position="171"/>
        <end position="191"/>
    </location>
</feature>
<protein>
    <submittedName>
        <fullName evidence="2">Acyl-CoA thioesterase</fullName>
    </submittedName>
</protein>
<accession>A0A7T3CFH7</accession>
<dbReference type="PANTHER" id="PTHR12475:SF4">
    <property type="entry name" value="PROTEIN THEM6"/>
    <property type="match status" value="1"/>
</dbReference>
<organism evidence="2 3">
    <name type="scientific">Rothia kristinae</name>
    <dbReference type="NCBI Taxonomy" id="37923"/>
    <lineage>
        <taxon>Bacteria</taxon>
        <taxon>Bacillati</taxon>
        <taxon>Actinomycetota</taxon>
        <taxon>Actinomycetes</taxon>
        <taxon>Micrococcales</taxon>
        <taxon>Micrococcaceae</taxon>
        <taxon>Rothia</taxon>
    </lineage>
</organism>
<sequence>MNLYLRLLLMSLRARAGRGGRPLSIWDTAVTAFRVAPTDLDVLGHMNNGRYLTIMDMARLDLMTRSGFWARLRRRGWYPVVAGQTISYRRSLTLGQRFTVHTRVLGLDERWIYLEQTFAVGADLYAQAAVRARFLRRGGGSVSHDEVLELTGPLPAGREVPGWLLEWSAGSKPARTWEQPGRVDEDPAGRA</sequence>
<dbReference type="GeneID" id="61263271"/>
<dbReference type="AlphaFoldDB" id="A0A7T3CFH7"/>
<evidence type="ECO:0000313" key="2">
    <source>
        <dbReference type="EMBL" id="QPT53162.1"/>
    </source>
</evidence>
<dbReference type="RefSeq" id="WP_129358139.1">
    <property type="nucleotide sequence ID" value="NZ_CP065738.1"/>
</dbReference>
<dbReference type="Pfam" id="PF13279">
    <property type="entry name" value="4HBT_2"/>
    <property type="match status" value="1"/>
</dbReference>
<name>A0A7T3CFH7_9MICC</name>
<reference evidence="2 3" key="1">
    <citation type="submission" date="2020-12" db="EMBL/GenBank/DDBJ databases">
        <title>FDA dAtabase for Regulatory Grade micrObial Sequences (FDA-ARGOS): Supporting development and validation of Infectious Disease Dx tests.</title>
        <authorList>
            <person name="Sproer C."/>
            <person name="Gronow S."/>
            <person name="Severitt S."/>
            <person name="Schroder I."/>
            <person name="Tallon L."/>
            <person name="Sadzewicz L."/>
            <person name="Zhao X."/>
            <person name="Boylan J."/>
            <person name="Ott S."/>
            <person name="Bowen H."/>
            <person name="Vavikolanu K."/>
            <person name="Mehta A."/>
            <person name="Aluvathingal J."/>
            <person name="Nadendla S."/>
            <person name="Lowell S."/>
            <person name="Myers T."/>
            <person name="Yan Y."/>
            <person name="Sichtig H."/>
        </authorList>
    </citation>
    <scope>NUCLEOTIDE SEQUENCE [LARGE SCALE GENOMIC DNA]</scope>
    <source>
        <strain evidence="2 3">FDAARGOS_864</strain>
    </source>
</reference>
<dbReference type="CDD" id="cd00586">
    <property type="entry name" value="4HBT"/>
    <property type="match status" value="1"/>
</dbReference>
<dbReference type="Gene3D" id="3.10.129.10">
    <property type="entry name" value="Hotdog Thioesterase"/>
    <property type="match status" value="1"/>
</dbReference>
<dbReference type="SUPFAM" id="SSF54637">
    <property type="entry name" value="Thioesterase/thiol ester dehydrase-isomerase"/>
    <property type="match status" value="1"/>
</dbReference>
<evidence type="ECO:0000313" key="3">
    <source>
        <dbReference type="Proteomes" id="UP000594975"/>
    </source>
</evidence>
<dbReference type="InterPro" id="IPR029069">
    <property type="entry name" value="HotDog_dom_sf"/>
</dbReference>
<gene>
    <name evidence="2" type="ORF">I6G21_07715</name>
</gene>
<dbReference type="EMBL" id="CP065738">
    <property type="protein sequence ID" value="QPT53162.1"/>
    <property type="molecule type" value="Genomic_DNA"/>
</dbReference>
<dbReference type="InterPro" id="IPR051490">
    <property type="entry name" value="THEM6_lcsJ_thioesterase"/>
</dbReference>
<dbReference type="Proteomes" id="UP000594975">
    <property type="component" value="Chromosome"/>
</dbReference>
<proteinExistence type="predicted"/>
<feature type="compositionally biased region" description="Basic and acidic residues" evidence="1">
    <location>
        <begin position="181"/>
        <end position="191"/>
    </location>
</feature>
<dbReference type="KEGG" id="rkr:I6G21_07715"/>